<gene>
    <name evidence="1" type="ORF">M407DRAFT_244676</name>
</gene>
<proteinExistence type="predicted"/>
<reference evidence="2" key="2">
    <citation type="submission" date="2015-01" db="EMBL/GenBank/DDBJ databases">
        <title>Evolutionary Origins and Diversification of the Mycorrhizal Mutualists.</title>
        <authorList>
            <consortium name="DOE Joint Genome Institute"/>
            <consortium name="Mycorrhizal Genomics Consortium"/>
            <person name="Kohler A."/>
            <person name="Kuo A."/>
            <person name="Nagy L.G."/>
            <person name="Floudas D."/>
            <person name="Copeland A."/>
            <person name="Barry K.W."/>
            <person name="Cichocki N."/>
            <person name="Veneault-Fourrey C."/>
            <person name="LaButti K."/>
            <person name="Lindquist E.A."/>
            <person name="Lipzen A."/>
            <person name="Lundell T."/>
            <person name="Morin E."/>
            <person name="Murat C."/>
            <person name="Riley R."/>
            <person name="Ohm R."/>
            <person name="Sun H."/>
            <person name="Tunlid A."/>
            <person name="Henrissat B."/>
            <person name="Grigoriev I.V."/>
            <person name="Hibbett D.S."/>
            <person name="Martin F."/>
        </authorList>
    </citation>
    <scope>NUCLEOTIDE SEQUENCE [LARGE SCALE GENOMIC DNA]</scope>
    <source>
        <strain evidence="2">MUT 4182</strain>
    </source>
</reference>
<protein>
    <submittedName>
        <fullName evidence="1">Uncharacterized protein</fullName>
    </submittedName>
</protein>
<sequence length="71" mass="8012">MRLIANPDLYPTPLDRISHGLSNCFFCGQQSWAVILLIRHRTICSAGETSRFTMTGRSRSEFHPTNTKVCA</sequence>
<evidence type="ECO:0000313" key="1">
    <source>
        <dbReference type="EMBL" id="KIO23730.1"/>
    </source>
</evidence>
<reference evidence="1 2" key="1">
    <citation type="submission" date="2014-04" db="EMBL/GenBank/DDBJ databases">
        <authorList>
            <consortium name="DOE Joint Genome Institute"/>
            <person name="Kuo A."/>
            <person name="Girlanda M."/>
            <person name="Perotto S."/>
            <person name="Kohler A."/>
            <person name="Nagy L.G."/>
            <person name="Floudas D."/>
            <person name="Copeland A."/>
            <person name="Barry K.W."/>
            <person name="Cichocki N."/>
            <person name="Veneault-Fourrey C."/>
            <person name="LaButti K."/>
            <person name="Lindquist E.A."/>
            <person name="Lipzen A."/>
            <person name="Lundell T."/>
            <person name="Morin E."/>
            <person name="Murat C."/>
            <person name="Sun H."/>
            <person name="Tunlid A."/>
            <person name="Henrissat B."/>
            <person name="Grigoriev I.V."/>
            <person name="Hibbett D.S."/>
            <person name="Martin F."/>
            <person name="Nordberg H.P."/>
            <person name="Cantor M.N."/>
            <person name="Hua S.X."/>
        </authorList>
    </citation>
    <scope>NUCLEOTIDE SEQUENCE [LARGE SCALE GENOMIC DNA]</scope>
    <source>
        <strain evidence="1 2">MUT 4182</strain>
    </source>
</reference>
<dbReference type="EMBL" id="KN823077">
    <property type="protein sequence ID" value="KIO23730.1"/>
    <property type="molecule type" value="Genomic_DNA"/>
</dbReference>
<name>A0A0C3Q4A0_9AGAM</name>
<organism evidence="1 2">
    <name type="scientific">Tulasnella calospora MUT 4182</name>
    <dbReference type="NCBI Taxonomy" id="1051891"/>
    <lineage>
        <taxon>Eukaryota</taxon>
        <taxon>Fungi</taxon>
        <taxon>Dikarya</taxon>
        <taxon>Basidiomycota</taxon>
        <taxon>Agaricomycotina</taxon>
        <taxon>Agaricomycetes</taxon>
        <taxon>Cantharellales</taxon>
        <taxon>Tulasnellaceae</taxon>
        <taxon>Tulasnella</taxon>
    </lineage>
</organism>
<dbReference type="HOGENOM" id="CLU_2741901_0_0_1"/>
<keyword evidence="2" id="KW-1185">Reference proteome</keyword>
<dbReference type="AlphaFoldDB" id="A0A0C3Q4A0"/>
<accession>A0A0C3Q4A0</accession>
<evidence type="ECO:0000313" key="2">
    <source>
        <dbReference type="Proteomes" id="UP000054248"/>
    </source>
</evidence>
<dbReference type="Proteomes" id="UP000054248">
    <property type="component" value="Unassembled WGS sequence"/>
</dbReference>